<feature type="chain" id="PRO_5025098956" description="Phosphatidylinositol-glycan biosynthesis class X protein" evidence="10">
    <location>
        <begin position="25"/>
        <end position="247"/>
    </location>
</feature>
<evidence type="ECO:0000313" key="11">
    <source>
        <dbReference type="EMBL" id="CEK74792.1"/>
    </source>
</evidence>
<evidence type="ECO:0000256" key="6">
    <source>
        <dbReference type="ARBA" id="ARBA00022824"/>
    </source>
</evidence>
<feature type="signal peptide" evidence="10">
    <location>
        <begin position="1"/>
        <end position="24"/>
    </location>
</feature>
<keyword evidence="9" id="KW-0325">Glycoprotein</keyword>
<keyword evidence="10" id="KW-0732">Signal</keyword>
<evidence type="ECO:0000256" key="5">
    <source>
        <dbReference type="ARBA" id="ARBA00022692"/>
    </source>
</evidence>
<dbReference type="InterPro" id="IPR040039">
    <property type="entry name" value="PIGX"/>
</dbReference>
<dbReference type="EMBL" id="HACG01027927">
    <property type="protein sequence ID" value="CEK74792.1"/>
    <property type="molecule type" value="Transcribed_RNA"/>
</dbReference>
<dbReference type="GO" id="GO:0005789">
    <property type="term" value="C:endoplasmic reticulum membrane"/>
    <property type="evidence" value="ECO:0007669"/>
    <property type="project" value="UniProtKB-SubCell"/>
</dbReference>
<proteinExistence type="inferred from homology"/>
<dbReference type="Pfam" id="PF08320">
    <property type="entry name" value="PIG-X"/>
    <property type="match status" value="1"/>
</dbReference>
<evidence type="ECO:0000256" key="8">
    <source>
        <dbReference type="ARBA" id="ARBA00023136"/>
    </source>
</evidence>
<feature type="transmembrane region" description="Helical" evidence="10">
    <location>
        <begin position="213"/>
        <end position="232"/>
    </location>
</feature>
<name>A0A0B7A2D9_9EUPU</name>
<keyword evidence="8 10" id="KW-0472">Membrane</keyword>
<keyword evidence="7 10" id="KW-1133">Transmembrane helix</keyword>
<dbReference type="SMART" id="SM00780">
    <property type="entry name" value="PIG-X"/>
    <property type="match status" value="1"/>
</dbReference>
<sequence length="247" mass="27218">METLLLHLLAVLLVKRATIVAVSAENDIVMVRRLSGSGFHRNIETTISIPNSIRSQHKLPDCTFLLFETLPPGIYADPFQIQSLVPFGGPQVLFDRDVNIEAAEFSSKPHEVFIYLSMSKGTTSEGSSDDLILSLPIHARYHKPSVDPNVSHSVVTILPPGLYSSCSHSHLADTLMAPCDVVNSSMCQWNHLAYKSSFPVVQLNVPVGNQKDIPLVVVITLLMTVTVCAFLVRTIWTSQQKTYSKCS</sequence>
<keyword evidence="6 10" id="KW-0256">Endoplasmic reticulum</keyword>
<evidence type="ECO:0000256" key="9">
    <source>
        <dbReference type="ARBA" id="ARBA00023180"/>
    </source>
</evidence>
<gene>
    <name evidence="11" type="primary">ORF92568</name>
</gene>
<dbReference type="GO" id="GO:0006506">
    <property type="term" value="P:GPI anchor biosynthetic process"/>
    <property type="evidence" value="ECO:0007669"/>
    <property type="project" value="UniProtKB-UniPathway"/>
</dbReference>
<evidence type="ECO:0000256" key="3">
    <source>
        <dbReference type="ARBA" id="ARBA00010345"/>
    </source>
</evidence>
<reference evidence="11" key="1">
    <citation type="submission" date="2014-12" db="EMBL/GenBank/DDBJ databases">
        <title>Insight into the proteome of Arion vulgaris.</title>
        <authorList>
            <person name="Aradska J."/>
            <person name="Bulat T."/>
            <person name="Smidak R."/>
            <person name="Sarate P."/>
            <person name="Gangsoo J."/>
            <person name="Sialana F."/>
            <person name="Bilban M."/>
            <person name="Lubec G."/>
        </authorList>
    </citation>
    <scope>NUCLEOTIDE SEQUENCE</scope>
    <source>
        <tissue evidence="11">Skin</tissue>
    </source>
</reference>
<dbReference type="AlphaFoldDB" id="A0A0B7A2D9"/>
<comment type="pathway">
    <text evidence="2 10">Glycolipid biosynthesis; glycosylphosphatidylinositol-anchor biosynthesis.</text>
</comment>
<evidence type="ECO:0000256" key="1">
    <source>
        <dbReference type="ARBA" id="ARBA00004389"/>
    </source>
</evidence>
<accession>A0A0B7A2D9</accession>
<keyword evidence="5 10" id="KW-0812">Transmembrane</keyword>
<comment type="similarity">
    <text evidence="3 10">Belongs to the PIGX family.</text>
</comment>
<dbReference type="UniPathway" id="UPA00196"/>
<evidence type="ECO:0000256" key="10">
    <source>
        <dbReference type="RuleBase" id="RU366056"/>
    </source>
</evidence>
<evidence type="ECO:0000256" key="2">
    <source>
        <dbReference type="ARBA" id="ARBA00004687"/>
    </source>
</evidence>
<keyword evidence="4 10" id="KW-0337">GPI-anchor biosynthesis</keyword>
<evidence type="ECO:0000256" key="7">
    <source>
        <dbReference type="ARBA" id="ARBA00022989"/>
    </source>
</evidence>
<dbReference type="PANTHER" id="PTHR28650:SF1">
    <property type="entry name" value="PHOSPHATIDYLINOSITOL-GLYCAN BIOSYNTHESIS CLASS X PROTEIN"/>
    <property type="match status" value="1"/>
</dbReference>
<dbReference type="PANTHER" id="PTHR28650">
    <property type="entry name" value="PHOSPHATIDYLINOSITOL-GLYCAN BIOSYNTHESIS CLASS X PROTEIN"/>
    <property type="match status" value="1"/>
</dbReference>
<dbReference type="InterPro" id="IPR013233">
    <property type="entry name" value="PIG-X/PBN1"/>
</dbReference>
<comment type="function">
    <text evidence="10">Stabilizing subunit of the glycosylphosphatidylinositol-mannosyltransferase I complex which catalyzes the transfer of the first mannose, via an alpha-1,4 bond from a dolichol-phosphate-mannose (Dol-P-Man) to the glucosaminyl acyl phosphatidylinositol (GlcN-(acyl)PI) intermediate to generate alpha-D-Man-(1-&gt;4)-alpha-D-GlcN-(1-&gt;6)-(1-radyl,2-acyl-sn-glycero-3-phospho)-2-acyl-inositol and participates in the sixth step of the glycosylphosphatidylinositol-anchor biosynthesis. Probably acts by stabilizing the mannosyltransferase PIGM.</text>
</comment>
<evidence type="ECO:0000256" key="4">
    <source>
        <dbReference type="ARBA" id="ARBA00022502"/>
    </source>
</evidence>
<comment type="subcellular location">
    <subcellularLocation>
        <location evidence="1 10">Endoplasmic reticulum membrane</location>
        <topology evidence="1 10">Single-pass membrane protein</topology>
    </subcellularLocation>
</comment>
<organism evidence="11">
    <name type="scientific">Arion vulgaris</name>
    <dbReference type="NCBI Taxonomy" id="1028688"/>
    <lineage>
        <taxon>Eukaryota</taxon>
        <taxon>Metazoa</taxon>
        <taxon>Spiralia</taxon>
        <taxon>Lophotrochozoa</taxon>
        <taxon>Mollusca</taxon>
        <taxon>Gastropoda</taxon>
        <taxon>Heterobranchia</taxon>
        <taxon>Euthyneura</taxon>
        <taxon>Panpulmonata</taxon>
        <taxon>Eupulmonata</taxon>
        <taxon>Stylommatophora</taxon>
        <taxon>Helicina</taxon>
        <taxon>Arionoidea</taxon>
        <taxon>Arionidae</taxon>
        <taxon>Arion</taxon>
    </lineage>
</organism>
<protein>
    <recommendedName>
        <fullName evidence="10">Phosphatidylinositol-glycan biosynthesis class X protein</fullName>
    </recommendedName>
</protein>